<feature type="compositionally biased region" description="Polar residues" evidence="1">
    <location>
        <begin position="1"/>
        <end position="15"/>
    </location>
</feature>
<protein>
    <submittedName>
        <fullName evidence="2">Uncharacterized protein</fullName>
    </submittedName>
</protein>
<dbReference type="Proteomes" id="UP001632038">
    <property type="component" value="Unassembled WGS sequence"/>
</dbReference>
<feature type="region of interest" description="Disordered" evidence="1">
    <location>
        <begin position="1"/>
        <end position="36"/>
    </location>
</feature>
<reference evidence="3" key="1">
    <citation type="journal article" date="2024" name="IScience">
        <title>Strigolactones Initiate the Formation of Haustorium-like Structures in Castilleja.</title>
        <authorList>
            <person name="Buerger M."/>
            <person name="Peterson D."/>
            <person name="Chory J."/>
        </authorList>
    </citation>
    <scope>NUCLEOTIDE SEQUENCE [LARGE SCALE GENOMIC DNA]</scope>
</reference>
<evidence type="ECO:0000313" key="3">
    <source>
        <dbReference type="Proteomes" id="UP001632038"/>
    </source>
</evidence>
<proteinExistence type="predicted"/>
<comment type="caution">
    <text evidence="2">The sequence shown here is derived from an EMBL/GenBank/DDBJ whole genome shotgun (WGS) entry which is preliminary data.</text>
</comment>
<organism evidence="2 3">
    <name type="scientific">Castilleja foliolosa</name>
    <dbReference type="NCBI Taxonomy" id="1961234"/>
    <lineage>
        <taxon>Eukaryota</taxon>
        <taxon>Viridiplantae</taxon>
        <taxon>Streptophyta</taxon>
        <taxon>Embryophyta</taxon>
        <taxon>Tracheophyta</taxon>
        <taxon>Spermatophyta</taxon>
        <taxon>Magnoliopsida</taxon>
        <taxon>eudicotyledons</taxon>
        <taxon>Gunneridae</taxon>
        <taxon>Pentapetalae</taxon>
        <taxon>asterids</taxon>
        <taxon>lamiids</taxon>
        <taxon>Lamiales</taxon>
        <taxon>Orobanchaceae</taxon>
        <taxon>Pedicularideae</taxon>
        <taxon>Castillejinae</taxon>
        <taxon>Castilleja</taxon>
    </lineage>
</organism>
<dbReference type="EMBL" id="JAVIJP010000005">
    <property type="protein sequence ID" value="KAL3654412.1"/>
    <property type="molecule type" value="Genomic_DNA"/>
</dbReference>
<keyword evidence="3" id="KW-1185">Reference proteome</keyword>
<sequence length="136" mass="15396">MKSPSCNPKTASNMVKTQKETKKNAKNAKSSSTVDRKGTKNIVIKKEVDEQENVAAAMVVVEEAAEVAEMEEWKAAWAGFWSDEVDEQTAWASCWCPFWEMEGGDEDAYNALYDDVLWDYDIWDLKSIDNANSWKG</sequence>
<dbReference type="AlphaFoldDB" id="A0ABD3EL03"/>
<evidence type="ECO:0000256" key="1">
    <source>
        <dbReference type="SAM" id="MobiDB-lite"/>
    </source>
</evidence>
<name>A0ABD3EL03_9LAMI</name>
<evidence type="ECO:0000313" key="2">
    <source>
        <dbReference type="EMBL" id="KAL3654412.1"/>
    </source>
</evidence>
<gene>
    <name evidence="2" type="ORF">CASFOL_004093</name>
</gene>
<accession>A0ABD3EL03</accession>